<protein>
    <recommendedName>
        <fullName evidence="3">DDH domain-containing protein</fullName>
    </recommendedName>
</protein>
<dbReference type="SUPFAM" id="SSF64182">
    <property type="entry name" value="DHH phosphoesterases"/>
    <property type="match status" value="1"/>
</dbReference>
<name>A0A9D6QRV0_9BACT</name>
<evidence type="ECO:0000313" key="2">
    <source>
        <dbReference type="Proteomes" id="UP000808388"/>
    </source>
</evidence>
<dbReference type="AlphaFoldDB" id="A0A9D6QRV0"/>
<accession>A0A9D6QRV0</accession>
<reference evidence="1" key="1">
    <citation type="submission" date="2020-07" db="EMBL/GenBank/DDBJ databases">
        <title>Huge and variable diversity of episymbiotic CPR bacteria and DPANN archaea in groundwater ecosystems.</title>
        <authorList>
            <person name="He C.Y."/>
            <person name="Keren R."/>
            <person name="Whittaker M."/>
            <person name="Farag I.F."/>
            <person name="Doudna J."/>
            <person name="Cate J.H.D."/>
            <person name="Banfield J.F."/>
        </authorList>
    </citation>
    <scope>NUCLEOTIDE SEQUENCE</scope>
    <source>
        <strain evidence="1">NC_groundwater_972_Pr1_S-0.2um_49_27</strain>
    </source>
</reference>
<evidence type="ECO:0008006" key="3">
    <source>
        <dbReference type="Google" id="ProtNLM"/>
    </source>
</evidence>
<dbReference type="EMBL" id="JACQCQ010000006">
    <property type="protein sequence ID" value="MBI3627384.1"/>
    <property type="molecule type" value="Genomic_DNA"/>
</dbReference>
<comment type="caution">
    <text evidence="1">The sequence shown here is derived from an EMBL/GenBank/DDBJ whole genome shotgun (WGS) entry which is preliminary data.</text>
</comment>
<dbReference type="InterPro" id="IPR051319">
    <property type="entry name" value="Oligoribo/pAp-PDE_c-di-AMP_PDE"/>
</dbReference>
<dbReference type="PANTHER" id="PTHR47618">
    <property type="entry name" value="BIFUNCTIONAL OLIGORIBONUCLEASE AND PAP PHOSPHATASE NRNA"/>
    <property type="match status" value="1"/>
</dbReference>
<gene>
    <name evidence="1" type="ORF">HY220_01355</name>
</gene>
<organism evidence="1 2">
    <name type="scientific">Candidatus Sungiibacteriota bacterium</name>
    <dbReference type="NCBI Taxonomy" id="2750080"/>
    <lineage>
        <taxon>Bacteria</taxon>
        <taxon>Candidatus Sungiibacteriota</taxon>
    </lineage>
</organism>
<sequence length="378" mass="41805">MIPEESIREAQTLIGTSNQILLALPQATSPDTLAAAEFLLRRFALMGKSVRVSPYVPQSREWDFLPTKSLERLSNPSGDTVIVINTESSAINEIRYEKDEDEVRVIISPKNEPISASSVSILESAKEMDLIITIGAEKLEALGDFYHTNPNLFFETPIIALDHRPSNDHHGNANVIDPEAVSLTEVGFGLIDAIRPHIFFSKDEATLILAGILSKSKNFLDGVISPKTLFLSKACVIEGARRKNILSAMGGASAAPDAALWGRAAIRSRYIFPESIFMACLVKKDFLEAKADAKEIINVMHKIDLHLIEPKTIVLFWQEPGSVNVNAIIEIRNGDLPRFTSGLDGSRQNGFTRLDGMFYTFAEAEREVLSRLGRRNSR</sequence>
<evidence type="ECO:0000313" key="1">
    <source>
        <dbReference type="EMBL" id="MBI3627384.1"/>
    </source>
</evidence>
<proteinExistence type="predicted"/>
<dbReference type="InterPro" id="IPR038763">
    <property type="entry name" value="DHH_sf"/>
</dbReference>
<dbReference type="Gene3D" id="3.90.1640.10">
    <property type="entry name" value="inorganic pyrophosphatase (n-terminal core)"/>
    <property type="match status" value="1"/>
</dbReference>
<dbReference type="PANTHER" id="PTHR47618:SF1">
    <property type="entry name" value="BIFUNCTIONAL OLIGORIBONUCLEASE AND PAP PHOSPHATASE NRNA"/>
    <property type="match status" value="1"/>
</dbReference>
<dbReference type="Proteomes" id="UP000808388">
    <property type="component" value="Unassembled WGS sequence"/>
</dbReference>